<dbReference type="InterPro" id="IPR011024">
    <property type="entry name" value="G_crystallin-like"/>
</dbReference>
<dbReference type="EMBL" id="RBKT01000001">
    <property type="protein sequence ID" value="RKR91215.1"/>
    <property type="molecule type" value="Genomic_DNA"/>
</dbReference>
<accession>A0A495JRF1</accession>
<name>A0A495JRF1_9ACTN</name>
<evidence type="ECO:0000256" key="1">
    <source>
        <dbReference type="SAM" id="SignalP"/>
    </source>
</evidence>
<dbReference type="AlphaFoldDB" id="A0A495JRF1"/>
<protein>
    <submittedName>
        <fullName evidence="2">Peptidase inhibitor family I36</fullName>
    </submittedName>
</protein>
<keyword evidence="3" id="KW-1185">Reference proteome</keyword>
<evidence type="ECO:0000313" key="3">
    <source>
        <dbReference type="Proteomes" id="UP000277671"/>
    </source>
</evidence>
<dbReference type="SUPFAM" id="SSF49695">
    <property type="entry name" value="gamma-Crystallin-like"/>
    <property type="match status" value="1"/>
</dbReference>
<feature type="signal peptide" evidence="1">
    <location>
        <begin position="1"/>
        <end position="29"/>
    </location>
</feature>
<keyword evidence="1" id="KW-0732">Signal</keyword>
<dbReference type="Pfam" id="PF03995">
    <property type="entry name" value="Inhibitor_I36"/>
    <property type="match status" value="1"/>
</dbReference>
<comment type="caution">
    <text evidence="2">The sequence shown here is derived from an EMBL/GenBank/DDBJ whole genome shotgun (WGS) entry which is preliminary data.</text>
</comment>
<sequence>MMRTRMIAMVGALAGSIGLLGLTGAPALATGSARDCVVDLDHATMTCAATEAQARHQGGVTPAALTIARVYDGTNYSGASLAFVQSRACTPAYDSEWQWDNLGVTSGGNWSNRISSVRTYNKCDVRFFDGVNFGGASSTWIDASANLGAVGSGWSNRASSVKFS</sequence>
<organism evidence="2 3">
    <name type="scientific">Micromonospora pisi</name>
    <dbReference type="NCBI Taxonomy" id="589240"/>
    <lineage>
        <taxon>Bacteria</taxon>
        <taxon>Bacillati</taxon>
        <taxon>Actinomycetota</taxon>
        <taxon>Actinomycetes</taxon>
        <taxon>Micromonosporales</taxon>
        <taxon>Micromonosporaceae</taxon>
        <taxon>Micromonospora</taxon>
    </lineage>
</organism>
<dbReference type="Proteomes" id="UP000277671">
    <property type="component" value="Unassembled WGS sequence"/>
</dbReference>
<gene>
    <name evidence="2" type="ORF">BDK92_5608</name>
</gene>
<dbReference type="Gene3D" id="2.60.20.10">
    <property type="entry name" value="Crystallins"/>
    <property type="match status" value="1"/>
</dbReference>
<proteinExistence type="predicted"/>
<feature type="chain" id="PRO_5039465896" evidence="1">
    <location>
        <begin position="30"/>
        <end position="164"/>
    </location>
</feature>
<dbReference type="RefSeq" id="WP_170208703.1">
    <property type="nucleotide sequence ID" value="NZ_RBKT01000001.1"/>
</dbReference>
<reference evidence="2 3" key="1">
    <citation type="submission" date="2018-10" db="EMBL/GenBank/DDBJ databases">
        <title>Sequencing the genomes of 1000 actinobacteria strains.</title>
        <authorList>
            <person name="Klenk H.-P."/>
        </authorList>
    </citation>
    <scope>NUCLEOTIDE SEQUENCE [LARGE SCALE GENOMIC DNA]</scope>
    <source>
        <strain evidence="2 3">DSM 45175</strain>
    </source>
</reference>
<evidence type="ECO:0000313" key="2">
    <source>
        <dbReference type="EMBL" id="RKR91215.1"/>
    </source>
</evidence>